<protein>
    <submittedName>
        <fullName evidence="2">Uncharacterized protein</fullName>
    </submittedName>
</protein>
<evidence type="ECO:0000313" key="3">
    <source>
        <dbReference type="Proteomes" id="UP000184304"/>
    </source>
</evidence>
<feature type="compositionally biased region" description="Low complexity" evidence="1">
    <location>
        <begin position="77"/>
        <end position="86"/>
    </location>
</feature>
<feature type="region of interest" description="Disordered" evidence="1">
    <location>
        <begin position="37"/>
        <end position="137"/>
    </location>
</feature>
<evidence type="ECO:0000313" key="2">
    <source>
        <dbReference type="EMBL" id="OJI83887.1"/>
    </source>
</evidence>
<dbReference type="OMA" id="NQPTRDI"/>
<name>A0A1L9N3L5_ASPTC</name>
<dbReference type="Proteomes" id="UP000184304">
    <property type="component" value="Unassembled WGS sequence"/>
</dbReference>
<dbReference type="AlphaFoldDB" id="A0A1L9N3L5"/>
<accession>A0A1L9N3L5</accession>
<feature type="compositionally biased region" description="Basic and acidic residues" evidence="1">
    <location>
        <begin position="104"/>
        <end position="137"/>
    </location>
</feature>
<dbReference type="VEuPathDB" id="FungiDB:ASPTUDRAFT_628721"/>
<gene>
    <name evidence="2" type="ORF">ASPTUDRAFT_628721</name>
</gene>
<keyword evidence="3" id="KW-1185">Reference proteome</keyword>
<proteinExistence type="predicted"/>
<sequence>MSVFLRNRLSLRATPSSISARQLAPLRSAHYPVGQRLYAHSSYGGDGETEAQQPNNPRNQPTRDIEHPGPPAPDTGSAKSSSSSKKPSNKAHPTLADGDQSPYVDKDGKTSADAPEDVRRHNEEIEKRADRPSERVG</sequence>
<evidence type="ECO:0000256" key="1">
    <source>
        <dbReference type="SAM" id="MobiDB-lite"/>
    </source>
</evidence>
<organism evidence="2 3">
    <name type="scientific">Aspergillus tubingensis (strain CBS 134.48)</name>
    <dbReference type="NCBI Taxonomy" id="767770"/>
    <lineage>
        <taxon>Eukaryota</taxon>
        <taxon>Fungi</taxon>
        <taxon>Dikarya</taxon>
        <taxon>Ascomycota</taxon>
        <taxon>Pezizomycotina</taxon>
        <taxon>Eurotiomycetes</taxon>
        <taxon>Eurotiomycetidae</taxon>
        <taxon>Eurotiales</taxon>
        <taxon>Aspergillaceae</taxon>
        <taxon>Aspergillus</taxon>
        <taxon>Aspergillus subgen. Circumdati</taxon>
    </lineage>
</organism>
<reference evidence="3" key="1">
    <citation type="journal article" date="2017" name="Genome Biol.">
        <title>Comparative genomics reveals high biological diversity and specific adaptations in the industrially and medically important fungal genus Aspergillus.</title>
        <authorList>
            <person name="de Vries R.P."/>
            <person name="Riley R."/>
            <person name="Wiebenga A."/>
            <person name="Aguilar-Osorio G."/>
            <person name="Amillis S."/>
            <person name="Uchima C.A."/>
            <person name="Anderluh G."/>
            <person name="Asadollahi M."/>
            <person name="Askin M."/>
            <person name="Barry K."/>
            <person name="Battaglia E."/>
            <person name="Bayram O."/>
            <person name="Benocci T."/>
            <person name="Braus-Stromeyer S.A."/>
            <person name="Caldana C."/>
            <person name="Canovas D."/>
            <person name="Cerqueira G.C."/>
            <person name="Chen F."/>
            <person name="Chen W."/>
            <person name="Choi C."/>
            <person name="Clum A."/>
            <person name="Dos Santos R.A."/>
            <person name="Damasio A.R."/>
            <person name="Diallinas G."/>
            <person name="Emri T."/>
            <person name="Fekete E."/>
            <person name="Flipphi M."/>
            <person name="Freyberg S."/>
            <person name="Gallo A."/>
            <person name="Gournas C."/>
            <person name="Habgood R."/>
            <person name="Hainaut M."/>
            <person name="Harispe M.L."/>
            <person name="Henrissat B."/>
            <person name="Hilden K.S."/>
            <person name="Hope R."/>
            <person name="Hossain A."/>
            <person name="Karabika E."/>
            <person name="Karaffa L."/>
            <person name="Karanyi Z."/>
            <person name="Krasevec N."/>
            <person name="Kuo A."/>
            <person name="Kusch H."/>
            <person name="LaButti K."/>
            <person name="Lagendijk E.L."/>
            <person name="Lapidus A."/>
            <person name="Levasseur A."/>
            <person name="Lindquist E."/>
            <person name="Lipzen A."/>
            <person name="Logrieco A.F."/>
            <person name="MacCabe A."/>
            <person name="Maekelae M.R."/>
            <person name="Malavazi I."/>
            <person name="Melin P."/>
            <person name="Meyer V."/>
            <person name="Mielnichuk N."/>
            <person name="Miskei M."/>
            <person name="Molnar A.P."/>
            <person name="Mule G."/>
            <person name="Ngan C.Y."/>
            <person name="Orejas M."/>
            <person name="Orosz E."/>
            <person name="Ouedraogo J.P."/>
            <person name="Overkamp K.M."/>
            <person name="Park H.-S."/>
            <person name="Perrone G."/>
            <person name="Piumi F."/>
            <person name="Punt P.J."/>
            <person name="Ram A.F."/>
            <person name="Ramon A."/>
            <person name="Rauscher S."/>
            <person name="Record E."/>
            <person name="Riano-Pachon D.M."/>
            <person name="Robert V."/>
            <person name="Roehrig J."/>
            <person name="Ruller R."/>
            <person name="Salamov A."/>
            <person name="Salih N.S."/>
            <person name="Samson R.A."/>
            <person name="Sandor E."/>
            <person name="Sanguinetti M."/>
            <person name="Schuetze T."/>
            <person name="Sepcic K."/>
            <person name="Shelest E."/>
            <person name="Sherlock G."/>
            <person name="Sophianopoulou V."/>
            <person name="Squina F.M."/>
            <person name="Sun H."/>
            <person name="Susca A."/>
            <person name="Todd R.B."/>
            <person name="Tsang A."/>
            <person name="Unkles S.E."/>
            <person name="van de Wiele N."/>
            <person name="van Rossen-Uffink D."/>
            <person name="Oliveira J.V."/>
            <person name="Vesth T.C."/>
            <person name="Visser J."/>
            <person name="Yu J.-H."/>
            <person name="Zhou M."/>
            <person name="Andersen M.R."/>
            <person name="Archer D.B."/>
            <person name="Baker S.E."/>
            <person name="Benoit I."/>
            <person name="Brakhage A.A."/>
            <person name="Braus G.H."/>
            <person name="Fischer R."/>
            <person name="Frisvad J.C."/>
            <person name="Goldman G.H."/>
            <person name="Houbraken J."/>
            <person name="Oakley B."/>
            <person name="Pocsi I."/>
            <person name="Scazzocchio C."/>
            <person name="Seiboth B."/>
            <person name="vanKuyk P.A."/>
            <person name="Wortman J."/>
            <person name="Dyer P.S."/>
            <person name="Grigoriev I.V."/>
        </authorList>
    </citation>
    <scope>NUCLEOTIDE SEQUENCE [LARGE SCALE GENOMIC DNA]</scope>
    <source>
        <strain evidence="3">CBS 134.48</strain>
    </source>
</reference>
<feature type="compositionally biased region" description="Polar residues" evidence="1">
    <location>
        <begin position="50"/>
        <end position="60"/>
    </location>
</feature>
<dbReference type="EMBL" id="KV878203">
    <property type="protein sequence ID" value="OJI83887.1"/>
    <property type="molecule type" value="Genomic_DNA"/>
</dbReference>
<dbReference type="OrthoDB" id="5334244at2759"/>